<dbReference type="Proteomes" id="UP001595445">
    <property type="component" value="Unassembled WGS sequence"/>
</dbReference>
<evidence type="ECO:0000256" key="2">
    <source>
        <dbReference type="ARBA" id="ARBA00022801"/>
    </source>
</evidence>
<evidence type="ECO:0000256" key="1">
    <source>
        <dbReference type="ARBA" id="ARBA00022723"/>
    </source>
</evidence>
<evidence type="ECO:0000313" key="4">
    <source>
        <dbReference type="EMBL" id="MFC3084782.1"/>
    </source>
</evidence>
<reference evidence="5" key="1">
    <citation type="journal article" date="2019" name="Int. J. Syst. Evol. Microbiol.">
        <title>The Global Catalogue of Microorganisms (GCM) 10K type strain sequencing project: providing services to taxonomists for standard genome sequencing and annotation.</title>
        <authorList>
            <consortium name="The Broad Institute Genomics Platform"/>
            <consortium name="The Broad Institute Genome Sequencing Center for Infectious Disease"/>
            <person name="Wu L."/>
            <person name="Ma J."/>
        </authorList>
    </citation>
    <scope>NUCLEOTIDE SEQUENCE [LARGE SCALE GENOMIC DNA]</scope>
    <source>
        <strain evidence="5">KCTC 62102</strain>
    </source>
</reference>
<dbReference type="Gene3D" id="3.40.720.10">
    <property type="entry name" value="Alkaline Phosphatase, subunit A"/>
    <property type="match status" value="1"/>
</dbReference>
<gene>
    <name evidence="4" type="ORF">ACFOD6_01855</name>
</gene>
<dbReference type="EMBL" id="JBHRSM010000001">
    <property type="protein sequence ID" value="MFC3084782.1"/>
    <property type="molecule type" value="Genomic_DNA"/>
</dbReference>
<dbReference type="RefSeq" id="WP_197642589.1">
    <property type="nucleotide sequence ID" value="NZ_JAEACP010000005.1"/>
</dbReference>
<evidence type="ECO:0000259" key="3">
    <source>
        <dbReference type="Pfam" id="PF00884"/>
    </source>
</evidence>
<dbReference type="InterPro" id="IPR017850">
    <property type="entry name" value="Alkaline_phosphatase_core_sf"/>
</dbReference>
<keyword evidence="1" id="KW-0479">Metal-binding</keyword>
<dbReference type="InterPro" id="IPR000917">
    <property type="entry name" value="Sulfatase_N"/>
</dbReference>
<evidence type="ECO:0000313" key="5">
    <source>
        <dbReference type="Proteomes" id="UP001595445"/>
    </source>
</evidence>
<keyword evidence="5" id="KW-1185">Reference proteome</keyword>
<keyword evidence="2" id="KW-0378">Hydrolase</keyword>
<proteinExistence type="predicted"/>
<name>A0ABV7DP76_9RHOB</name>
<sequence>MSPAEKRKNVVLVSFDDAVAFWKYKTLFGAELQTPNLDRIRAVSTTFSAAYCQSPLCGPSRASFMSGRSPIETGILSNRIEAFSILKPGDIWSHGLKRNGYFCSSGGKVHHGYVPLPGAIHDQLYSDAPKQFPRDLRLRPGVSANISGGAGGGIATLDPEDDGGYYDAHSARSFADFIANYDGDAPFYREVGFFSPHNPFITPARFKQLYRVGDFEYPPEWDEELQPEGERSESVRANFKTDRKRHWQKSVRNYFSAISHGDHHLGTVWNALQSSRHAGNTILVILTDHGMHLGEKRRFGKSTLLEQVANVPLILHDPARPRPQEVADPVGLIDVGPTVLAMLGLPAPPHGLGQSLVPLLQGAGSRADRAIPTFRADGASIRLGRYRFTRTRDGGTSLHDLAEDWWQQRDLGPGHPAHAELAQAFAEVCKHYGAAGMFPGGR</sequence>
<dbReference type="PANTHER" id="PTHR45953">
    <property type="entry name" value="IDURONATE 2-SULFATASE"/>
    <property type="match status" value="1"/>
</dbReference>
<dbReference type="PANTHER" id="PTHR45953:SF1">
    <property type="entry name" value="IDURONATE 2-SULFATASE"/>
    <property type="match status" value="1"/>
</dbReference>
<dbReference type="Pfam" id="PF00884">
    <property type="entry name" value="Sulfatase"/>
    <property type="match status" value="1"/>
</dbReference>
<accession>A0ABV7DP76</accession>
<comment type="caution">
    <text evidence="4">The sequence shown here is derived from an EMBL/GenBank/DDBJ whole genome shotgun (WGS) entry which is preliminary data.</text>
</comment>
<organism evidence="4 5">
    <name type="scientific">Tabrizicola soli</name>
    <dbReference type="NCBI Taxonomy" id="2185115"/>
    <lineage>
        <taxon>Bacteria</taxon>
        <taxon>Pseudomonadati</taxon>
        <taxon>Pseudomonadota</taxon>
        <taxon>Alphaproteobacteria</taxon>
        <taxon>Rhodobacterales</taxon>
        <taxon>Paracoccaceae</taxon>
        <taxon>Tabrizicola</taxon>
    </lineage>
</organism>
<feature type="domain" description="Sulfatase N-terminal" evidence="3">
    <location>
        <begin position="8"/>
        <end position="344"/>
    </location>
</feature>
<protein>
    <submittedName>
        <fullName evidence="4">Sulfatase-like hydrolase/transferase</fullName>
    </submittedName>
</protein>
<dbReference type="SUPFAM" id="SSF53649">
    <property type="entry name" value="Alkaline phosphatase-like"/>
    <property type="match status" value="1"/>
</dbReference>